<protein>
    <recommendedName>
        <fullName evidence="4">Tetratricopeptide repeat protein</fullName>
    </recommendedName>
</protein>
<dbReference type="EMBL" id="JABAIM010000001">
    <property type="protein sequence ID" value="NLR74380.1"/>
    <property type="molecule type" value="Genomic_DNA"/>
</dbReference>
<accession>A0A847RT43</accession>
<evidence type="ECO:0008006" key="4">
    <source>
        <dbReference type="Google" id="ProtNLM"/>
    </source>
</evidence>
<feature type="transmembrane region" description="Helical" evidence="1">
    <location>
        <begin position="89"/>
        <end position="105"/>
    </location>
</feature>
<comment type="caution">
    <text evidence="2">The sequence shown here is derived from an EMBL/GenBank/DDBJ whole genome shotgun (WGS) entry which is preliminary data.</text>
</comment>
<feature type="transmembrane region" description="Helical" evidence="1">
    <location>
        <begin position="111"/>
        <end position="129"/>
    </location>
</feature>
<keyword evidence="1" id="KW-0812">Transmembrane</keyword>
<reference evidence="2 3" key="1">
    <citation type="submission" date="2020-04" db="EMBL/GenBank/DDBJ databases">
        <title>Draft genome of Leeia sp. IMCC25680.</title>
        <authorList>
            <person name="Song J."/>
            <person name="Cho J.-C."/>
        </authorList>
    </citation>
    <scope>NUCLEOTIDE SEQUENCE [LARGE SCALE GENOMIC DNA]</scope>
    <source>
        <strain evidence="2 3">IMCC25680</strain>
    </source>
</reference>
<evidence type="ECO:0000256" key="1">
    <source>
        <dbReference type="SAM" id="Phobius"/>
    </source>
</evidence>
<dbReference type="Gene3D" id="1.25.40.10">
    <property type="entry name" value="Tetratricopeptide repeat domain"/>
    <property type="match status" value="1"/>
</dbReference>
<evidence type="ECO:0000313" key="2">
    <source>
        <dbReference type="EMBL" id="NLR74380.1"/>
    </source>
</evidence>
<keyword evidence="1" id="KW-1133">Transmembrane helix</keyword>
<organism evidence="2 3">
    <name type="scientific">Leeia aquatica</name>
    <dbReference type="NCBI Taxonomy" id="2725557"/>
    <lineage>
        <taxon>Bacteria</taxon>
        <taxon>Pseudomonadati</taxon>
        <taxon>Pseudomonadota</taxon>
        <taxon>Betaproteobacteria</taxon>
        <taxon>Neisseriales</taxon>
        <taxon>Leeiaceae</taxon>
        <taxon>Leeia</taxon>
    </lineage>
</organism>
<sequence length="383" mass="42822">MFHFTYRARTPQGRALSGQVTASDDAAARATLAQRGYLEIELHESTDTAPVVHERFSRPQFNLTATEEARLHPASGLWMQLGRVSLRQVAWWGPLAGWLLLALLFRHPLDWAHGVPAIALLGYVVWFLWSSLPEALYRLALFSAEWGDWAASGRWLRRLMRLPRGWLSTPLPRQELDFRLAMAEAGQGRLQQALDQIDHYARDAALGPARYLARVATIHHAAGDYRGMLLRLHEAHILAPTSHSRLDLALVQVRWGQNPQAARKLLDEVDESRLEGMASLCLHYSRGLIALNTGHPRLALPHLELAMQQACHQLDSPPMCGLLLDMRAHYALALLALGERKLAKQHLSAIRDWLKAKGDKALMRRCKQALSAGRSVPALAVAA</sequence>
<gene>
    <name evidence="2" type="ORF">HF682_04325</name>
</gene>
<dbReference type="RefSeq" id="WP_168875998.1">
    <property type="nucleotide sequence ID" value="NZ_JABAIM010000001.1"/>
</dbReference>
<evidence type="ECO:0000313" key="3">
    <source>
        <dbReference type="Proteomes" id="UP000587991"/>
    </source>
</evidence>
<keyword evidence="3" id="KW-1185">Reference proteome</keyword>
<dbReference type="Proteomes" id="UP000587991">
    <property type="component" value="Unassembled WGS sequence"/>
</dbReference>
<proteinExistence type="predicted"/>
<name>A0A847RT43_9NEIS</name>
<dbReference type="AlphaFoldDB" id="A0A847RT43"/>
<dbReference type="InterPro" id="IPR011990">
    <property type="entry name" value="TPR-like_helical_dom_sf"/>
</dbReference>
<keyword evidence="1" id="KW-0472">Membrane</keyword>